<feature type="domain" description="FixG C-terminal immunoglobulin-like" evidence="15">
    <location>
        <begin position="621"/>
        <end position="692"/>
    </location>
</feature>
<evidence type="ECO:0000256" key="8">
    <source>
        <dbReference type="PIRSR" id="PIRSR615500-1"/>
    </source>
</evidence>
<dbReference type="InterPro" id="IPR015500">
    <property type="entry name" value="Peptidase_S8_subtilisin-rel"/>
</dbReference>
<dbReference type="Pfam" id="PF00082">
    <property type="entry name" value="Peptidase_S8"/>
    <property type="match status" value="1"/>
</dbReference>
<dbReference type="InterPro" id="IPR032879">
    <property type="entry name" value="FixG_C"/>
</dbReference>
<evidence type="ECO:0000256" key="6">
    <source>
        <dbReference type="ARBA" id="ARBA00022801"/>
    </source>
</evidence>
<dbReference type="SUPFAM" id="SSF52025">
    <property type="entry name" value="PA domain"/>
    <property type="match status" value="1"/>
</dbReference>
<dbReference type="GO" id="GO:0006508">
    <property type="term" value="P:proteolysis"/>
    <property type="evidence" value="ECO:0007669"/>
    <property type="project" value="UniProtKB-KW"/>
</dbReference>
<feature type="chain" id="PRO_5004847249" evidence="11">
    <location>
        <begin position="29"/>
        <end position="804"/>
    </location>
</feature>
<keyword evidence="2" id="KW-0134">Cell wall</keyword>
<keyword evidence="4 9" id="KW-0645">Protease</keyword>
<dbReference type="Gene3D" id="3.30.70.80">
    <property type="entry name" value="Peptidase S8 propeptide/proteinase inhibitor I9"/>
    <property type="match status" value="1"/>
</dbReference>
<dbReference type="Proteomes" id="UP000018896">
    <property type="component" value="Unassembled WGS sequence"/>
</dbReference>
<dbReference type="PROSITE" id="PS00137">
    <property type="entry name" value="SUBTILASE_HIS"/>
    <property type="match status" value="1"/>
</dbReference>
<reference evidence="17 18" key="1">
    <citation type="journal article" date="2014" name="Genome Announc.">
        <title>Draft Genome Sequences of Three Alkaliphilic Bacillus Strains, Bacillus wakoensis JCM 9140T, Bacillus akibai JCM 9157T, and Bacillus hemicellulosilyticus JCM 9152T.</title>
        <authorList>
            <person name="Yuki M."/>
            <person name="Oshima K."/>
            <person name="Suda W."/>
            <person name="Oshida Y."/>
            <person name="Kitamura K."/>
            <person name="Iida T."/>
            <person name="Hattori M."/>
            <person name="Ohkuma M."/>
        </authorList>
    </citation>
    <scope>NUCLEOTIDE SEQUENCE [LARGE SCALE GENOMIC DNA]</scope>
    <source>
        <strain evidence="17 18">JCM 9157</strain>
    </source>
</reference>
<dbReference type="InterPro" id="IPR034213">
    <property type="entry name" value="S8_Vpr-like"/>
</dbReference>
<comment type="similarity">
    <text evidence="1 9 10">Belongs to the peptidase S8 family.</text>
</comment>
<dbReference type="RefSeq" id="WP_035663405.1">
    <property type="nucleotide sequence ID" value="NZ_BAUV01000008.1"/>
</dbReference>
<dbReference type="InterPro" id="IPR036852">
    <property type="entry name" value="Peptidase_S8/S53_dom_sf"/>
</dbReference>
<evidence type="ECO:0000259" key="16">
    <source>
        <dbReference type="Pfam" id="PF13860"/>
    </source>
</evidence>
<evidence type="ECO:0000256" key="11">
    <source>
        <dbReference type="SAM" id="SignalP"/>
    </source>
</evidence>
<dbReference type="Gene3D" id="3.50.30.30">
    <property type="match status" value="1"/>
</dbReference>
<dbReference type="PROSITE" id="PS00138">
    <property type="entry name" value="SUBTILASE_SER"/>
    <property type="match status" value="1"/>
</dbReference>
<evidence type="ECO:0000256" key="2">
    <source>
        <dbReference type="ARBA" id="ARBA00022512"/>
    </source>
</evidence>
<evidence type="ECO:0000313" key="18">
    <source>
        <dbReference type="Proteomes" id="UP000018896"/>
    </source>
</evidence>
<dbReference type="InterPro" id="IPR046450">
    <property type="entry name" value="PA_dom_sf"/>
</dbReference>
<feature type="domain" description="FlgD/Vpr Ig-like" evidence="16">
    <location>
        <begin position="717"/>
        <end position="783"/>
    </location>
</feature>
<dbReference type="CDD" id="cd07474">
    <property type="entry name" value="Peptidases_S8_subtilisin_Vpr-like"/>
    <property type="match status" value="1"/>
</dbReference>
<gene>
    <name evidence="17" type="ORF">JCM9157_1572</name>
</gene>
<comment type="caution">
    <text evidence="17">The sequence shown here is derived from an EMBL/GenBank/DDBJ whole genome shotgun (WGS) entry which is preliminary data.</text>
</comment>
<evidence type="ECO:0000256" key="10">
    <source>
        <dbReference type="RuleBase" id="RU003355"/>
    </source>
</evidence>
<evidence type="ECO:0000259" key="13">
    <source>
        <dbReference type="Pfam" id="PF02225"/>
    </source>
</evidence>
<dbReference type="InterPro" id="IPR023828">
    <property type="entry name" value="Peptidase_S8_Ser-AS"/>
</dbReference>
<dbReference type="PANTHER" id="PTHR43806:SF65">
    <property type="entry name" value="SERINE PROTEASE APRX"/>
    <property type="match status" value="1"/>
</dbReference>
<dbReference type="InterPro" id="IPR037045">
    <property type="entry name" value="S8pro/Inhibitor_I9_sf"/>
</dbReference>
<evidence type="ECO:0000256" key="7">
    <source>
        <dbReference type="ARBA" id="ARBA00022825"/>
    </source>
</evidence>
<feature type="active site" description="Charge relay system" evidence="8 9">
    <location>
        <position position="182"/>
    </location>
</feature>
<dbReference type="InterPro" id="IPR025965">
    <property type="entry name" value="FlgD/Vpr_Ig-like"/>
</dbReference>
<evidence type="ECO:0000259" key="14">
    <source>
        <dbReference type="Pfam" id="PF05922"/>
    </source>
</evidence>
<dbReference type="EMBL" id="BAUV01000008">
    <property type="protein sequence ID" value="GAE34510.1"/>
    <property type="molecule type" value="Genomic_DNA"/>
</dbReference>
<dbReference type="MEROPS" id="S08.117"/>
<dbReference type="PRINTS" id="PR00723">
    <property type="entry name" value="SUBTILISIN"/>
</dbReference>
<dbReference type="OrthoDB" id="9798386at2"/>
<organism evidence="17 18">
    <name type="scientific">Halalkalibacter akibai (strain ATCC 43226 / DSM 21942 / CIP 109018 / JCM 9157 / 1139)</name>
    <name type="common">Bacillus akibai</name>
    <dbReference type="NCBI Taxonomy" id="1236973"/>
    <lineage>
        <taxon>Bacteria</taxon>
        <taxon>Bacillati</taxon>
        <taxon>Bacillota</taxon>
        <taxon>Bacilli</taxon>
        <taxon>Bacillales</taxon>
        <taxon>Bacillaceae</taxon>
        <taxon>Halalkalibacter</taxon>
    </lineage>
</organism>
<dbReference type="CDD" id="cd02133">
    <property type="entry name" value="PA_C5a_like"/>
    <property type="match status" value="1"/>
</dbReference>
<dbReference type="InterPro" id="IPR022398">
    <property type="entry name" value="Peptidase_S8_His-AS"/>
</dbReference>
<evidence type="ECO:0000256" key="5">
    <source>
        <dbReference type="ARBA" id="ARBA00022729"/>
    </source>
</evidence>
<dbReference type="SUPFAM" id="SSF52743">
    <property type="entry name" value="Subtilisin-like"/>
    <property type="match status" value="1"/>
</dbReference>
<sequence>MRKKFNLFVIYSLIVMLTVSSFGFSASANQTGTNLATLHLEVDELSTKLVTVIVELDEESIVEAKHQGKNQTKANLEAERTAVIEAVEKAVPTADVNFEYEYVFSGFSVELAENDIASLAAVPGVKAVYANETYEVSSIEEAELLDPETFTPLMADSAPFIQSDEAWAEGFTGEGVTVAILDTGVDYTHPDLEHAFGEYLGWDFVDNDADPQETPIGDPRGASTNHGTHVAGTVAANGAIKGVAPDATLLAYRVLGPGGRGATQGIIAAIDRAVQDGADVMNLSLGASVNNPDYATSLALDRAMADGVVAVTSNGNSGPNNWTVGSPGTSREAISVGATTLPFNLYSSTITTAGDVEFPSAKVMGYPSDEAIEALDGKEYEFVHVGLGARANYENVDVKGKVALVSRGDFSFTDKAIFAKEKGAVAVILYNNTAGEQPDIPGMELPTIKTTQADGRKLITELEAGNNTISFNVEFVERLGETMASFSSRGPVMDTWMIKPDVSAPGVAIVSTVPTHNPANPHGYASNQGTSMSAPHVAGAAALILEAHPDWSVDFVKAALMNTAENMIDPATGEYYAHNSQGAGSIRVMDAINTEVLVTPGSHSFGIFTNEDEKEVRRQSFTIHNLSDQRKRYSIEFTGHEGIKVQTSNNLQVQPGKTQNLNFGVQVDVAKLEPGYYEGTFLIKDGTKTIEVPTILFVQEPDYPFLTGLSLALSGGNLIGQVNVRGGAEEFNLRIRNADTNVLLAEPAKATNVASGIHSFSWDMTIDGQPLTPGRYQINAYAKRFGHEVEVTGGVLTINPNEEN</sequence>
<dbReference type="Pfam" id="PF13860">
    <property type="entry name" value="FlgD_ig"/>
    <property type="match status" value="1"/>
</dbReference>
<dbReference type="Pfam" id="PF05922">
    <property type="entry name" value="Inhibitor_I9"/>
    <property type="match status" value="1"/>
</dbReference>
<dbReference type="AlphaFoldDB" id="W4QQZ0"/>
<name>W4QQZ0_HALA3</name>
<dbReference type="Pfam" id="PF02225">
    <property type="entry name" value="PA"/>
    <property type="match status" value="1"/>
</dbReference>
<dbReference type="Gene3D" id="2.60.40.10">
    <property type="entry name" value="Immunoglobulins"/>
    <property type="match status" value="1"/>
</dbReference>
<keyword evidence="3" id="KW-0964">Secreted</keyword>
<dbReference type="eggNOG" id="COG1404">
    <property type="taxonomic scope" value="Bacteria"/>
</dbReference>
<keyword evidence="5 11" id="KW-0732">Signal</keyword>
<dbReference type="InterPro" id="IPR010259">
    <property type="entry name" value="S8pro/Inhibitor_I9"/>
</dbReference>
<evidence type="ECO:0000313" key="17">
    <source>
        <dbReference type="EMBL" id="GAE34510.1"/>
    </source>
</evidence>
<evidence type="ECO:0000259" key="12">
    <source>
        <dbReference type="Pfam" id="PF00082"/>
    </source>
</evidence>
<feature type="active site" description="Charge relay system" evidence="8 9">
    <location>
        <position position="531"/>
    </location>
</feature>
<evidence type="ECO:0000256" key="1">
    <source>
        <dbReference type="ARBA" id="ARBA00011073"/>
    </source>
</evidence>
<dbReference type="PROSITE" id="PS51892">
    <property type="entry name" value="SUBTILASE"/>
    <property type="match status" value="1"/>
</dbReference>
<dbReference type="GO" id="GO:0004252">
    <property type="term" value="F:serine-type endopeptidase activity"/>
    <property type="evidence" value="ECO:0007669"/>
    <property type="project" value="UniProtKB-UniRule"/>
</dbReference>
<dbReference type="InterPro" id="IPR003137">
    <property type="entry name" value="PA_domain"/>
</dbReference>
<feature type="domain" description="Inhibitor I9" evidence="14">
    <location>
        <begin position="51"/>
        <end position="136"/>
    </location>
</feature>
<dbReference type="PROSITE" id="PS00136">
    <property type="entry name" value="SUBTILASE_ASP"/>
    <property type="match status" value="1"/>
</dbReference>
<evidence type="ECO:0000256" key="3">
    <source>
        <dbReference type="ARBA" id="ARBA00022525"/>
    </source>
</evidence>
<evidence type="ECO:0000256" key="4">
    <source>
        <dbReference type="ARBA" id="ARBA00022670"/>
    </source>
</evidence>
<dbReference type="STRING" id="1236973.JCM9157_1572"/>
<accession>W4QQZ0</accession>
<dbReference type="InterPro" id="IPR013783">
    <property type="entry name" value="Ig-like_fold"/>
</dbReference>
<dbReference type="InterPro" id="IPR050131">
    <property type="entry name" value="Peptidase_S8_subtilisin-like"/>
</dbReference>
<evidence type="ECO:0000259" key="15">
    <source>
        <dbReference type="Pfam" id="PF11614"/>
    </source>
</evidence>
<evidence type="ECO:0000256" key="9">
    <source>
        <dbReference type="PROSITE-ProRule" id="PRU01240"/>
    </source>
</evidence>
<keyword evidence="6 9" id="KW-0378">Hydrolase</keyword>
<protein>
    <submittedName>
        <fullName evidence="17">Extracellular serine protease</fullName>
    </submittedName>
</protein>
<dbReference type="InterPro" id="IPR000209">
    <property type="entry name" value="Peptidase_S8/S53_dom"/>
</dbReference>
<feature type="domain" description="PA" evidence="13">
    <location>
        <begin position="390"/>
        <end position="458"/>
    </location>
</feature>
<feature type="signal peptide" evidence="11">
    <location>
        <begin position="1"/>
        <end position="28"/>
    </location>
</feature>
<feature type="active site" description="Charge relay system" evidence="8 9">
    <location>
        <position position="226"/>
    </location>
</feature>
<keyword evidence="18" id="KW-1185">Reference proteome</keyword>
<proteinExistence type="inferred from homology"/>
<feature type="domain" description="Peptidase S8/S53" evidence="12">
    <location>
        <begin position="173"/>
        <end position="584"/>
    </location>
</feature>
<dbReference type="PANTHER" id="PTHR43806">
    <property type="entry name" value="PEPTIDASE S8"/>
    <property type="match status" value="1"/>
</dbReference>
<dbReference type="Pfam" id="PF11614">
    <property type="entry name" value="FixG_C"/>
    <property type="match status" value="1"/>
</dbReference>
<dbReference type="InterPro" id="IPR023827">
    <property type="entry name" value="Peptidase_S8_Asp-AS"/>
</dbReference>
<dbReference type="Gene3D" id="3.40.50.200">
    <property type="entry name" value="Peptidase S8/S53 domain"/>
    <property type="match status" value="1"/>
</dbReference>
<keyword evidence="7 9" id="KW-0720">Serine protease</keyword>